<comment type="similarity">
    <text evidence="9">Belongs to the methyltransferase superfamily. METTL18 family.</text>
</comment>
<keyword evidence="4" id="KW-0963">Cytoplasm</keyword>
<dbReference type="InterPro" id="IPR029063">
    <property type="entry name" value="SAM-dependent_MTases_sf"/>
</dbReference>
<accession>A0A6A6U1P0</accession>
<evidence type="ECO:0000256" key="5">
    <source>
        <dbReference type="ARBA" id="ARBA00022603"/>
    </source>
</evidence>
<dbReference type="OrthoDB" id="1723750at2759"/>
<evidence type="ECO:0000313" key="12">
    <source>
        <dbReference type="Proteomes" id="UP000799302"/>
    </source>
</evidence>
<evidence type="ECO:0000256" key="4">
    <source>
        <dbReference type="ARBA" id="ARBA00022490"/>
    </source>
</evidence>
<dbReference type="InterPro" id="IPR019410">
    <property type="entry name" value="Methyltransf_16"/>
</dbReference>
<keyword evidence="8" id="KW-0539">Nucleus</keyword>
<dbReference type="AlphaFoldDB" id="A0A6A6U1P0"/>
<reference evidence="11" key="1">
    <citation type="journal article" date="2020" name="Stud. Mycol.">
        <title>101 Dothideomycetes genomes: a test case for predicting lifestyles and emergence of pathogens.</title>
        <authorList>
            <person name="Haridas S."/>
            <person name="Albert R."/>
            <person name="Binder M."/>
            <person name="Bloem J."/>
            <person name="Labutti K."/>
            <person name="Salamov A."/>
            <person name="Andreopoulos B."/>
            <person name="Baker S."/>
            <person name="Barry K."/>
            <person name="Bills G."/>
            <person name="Bluhm B."/>
            <person name="Cannon C."/>
            <person name="Castanera R."/>
            <person name="Culley D."/>
            <person name="Daum C."/>
            <person name="Ezra D."/>
            <person name="Gonzalez J."/>
            <person name="Henrissat B."/>
            <person name="Kuo A."/>
            <person name="Liang C."/>
            <person name="Lipzen A."/>
            <person name="Lutzoni F."/>
            <person name="Magnuson J."/>
            <person name="Mondo S."/>
            <person name="Nolan M."/>
            <person name="Ohm R."/>
            <person name="Pangilinan J."/>
            <person name="Park H.-J."/>
            <person name="Ramirez L."/>
            <person name="Alfaro M."/>
            <person name="Sun H."/>
            <person name="Tritt A."/>
            <person name="Yoshinaga Y."/>
            <person name="Zwiers L.-H."/>
            <person name="Turgeon B."/>
            <person name="Goodwin S."/>
            <person name="Spatafora J."/>
            <person name="Crous P."/>
            <person name="Grigoriev I."/>
        </authorList>
    </citation>
    <scope>NUCLEOTIDE SEQUENCE</scope>
    <source>
        <strain evidence="11">CBS 115976</strain>
    </source>
</reference>
<organism evidence="11 12">
    <name type="scientific">Microthyrium microscopicum</name>
    <dbReference type="NCBI Taxonomy" id="703497"/>
    <lineage>
        <taxon>Eukaryota</taxon>
        <taxon>Fungi</taxon>
        <taxon>Dikarya</taxon>
        <taxon>Ascomycota</taxon>
        <taxon>Pezizomycotina</taxon>
        <taxon>Dothideomycetes</taxon>
        <taxon>Dothideomycetes incertae sedis</taxon>
        <taxon>Microthyriales</taxon>
        <taxon>Microthyriaceae</taxon>
        <taxon>Microthyrium</taxon>
    </lineage>
</organism>
<keyword evidence="12" id="KW-1185">Reference proteome</keyword>
<evidence type="ECO:0000313" key="11">
    <source>
        <dbReference type="EMBL" id="KAF2665048.1"/>
    </source>
</evidence>
<dbReference type="EMBL" id="MU004241">
    <property type="protein sequence ID" value="KAF2665048.1"/>
    <property type="molecule type" value="Genomic_DNA"/>
</dbReference>
<keyword evidence="5" id="KW-0489">Methyltransferase</keyword>
<proteinExistence type="inferred from homology"/>
<dbReference type="GO" id="GO:0032259">
    <property type="term" value="P:methylation"/>
    <property type="evidence" value="ECO:0007669"/>
    <property type="project" value="UniProtKB-KW"/>
</dbReference>
<evidence type="ECO:0000256" key="8">
    <source>
        <dbReference type="ARBA" id="ARBA00023242"/>
    </source>
</evidence>
<gene>
    <name evidence="11" type="ORF">BT63DRAFT_83729</name>
</gene>
<evidence type="ECO:0000256" key="10">
    <source>
        <dbReference type="SAM" id="MobiDB-lite"/>
    </source>
</evidence>
<dbReference type="GO" id="GO:0018064">
    <property type="term" value="F:protein-L-histidine N-tele-methyltransferase activity"/>
    <property type="evidence" value="ECO:0007669"/>
    <property type="project" value="UniProtKB-EC"/>
</dbReference>
<dbReference type="EC" id="2.1.1.85" evidence="3"/>
<evidence type="ECO:0000256" key="9">
    <source>
        <dbReference type="ARBA" id="ARBA00038126"/>
    </source>
</evidence>
<dbReference type="Gene3D" id="3.40.50.150">
    <property type="entry name" value="Vaccinia Virus protein VP39"/>
    <property type="match status" value="1"/>
</dbReference>
<dbReference type="Proteomes" id="UP000799302">
    <property type="component" value="Unassembled WGS sequence"/>
</dbReference>
<evidence type="ECO:0000256" key="2">
    <source>
        <dbReference type="ARBA" id="ARBA00004496"/>
    </source>
</evidence>
<keyword evidence="6" id="KW-0808">Transferase</keyword>
<dbReference type="GO" id="GO:0005737">
    <property type="term" value="C:cytoplasm"/>
    <property type="evidence" value="ECO:0007669"/>
    <property type="project" value="UniProtKB-SubCell"/>
</dbReference>
<keyword evidence="7" id="KW-0949">S-adenosyl-L-methionine</keyword>
<evidence type="ECO:0000256" key="6">
    <source>
        <dbReference type="ARBA" id="ARBA00022679"/>
    </source>
</evidence>
<evidence type="ECO:0000256" key="1">
    <source>
        <dbReference type="ARBA" id="ARBA00004123"/>
    </source>
</evidence>
<protein>
    <recommendedName>
        <fullName evidence="3">protein-histidine N-methyltransferase</fullName>
        <ecNumber evidence="3">2.1.1.85</ecNumber>
    </recommendedName>
</protein>
<evidence type="ECO:0000256" key="3">
    <source>
        <dbReference type="ARBA" id="ARBA00012533"/>
    </source>
</evidence>
<feature type="region of interest" description="Disordered" evidence="10">
    <location>
        <begin position="10"/>
        <end position="38"/>
    </location>
</feature>
<evidence type="ECO:0000256" key="7">
    <source>
        <dbReference type="ARBA" id="ARBA00022691"/>
    </source>
</evidence>
<dbReference type="PANTHER" id="PTHR14614:SF39">
    <property type="entry name" value="HISTIDINE PROTEIN METHYLTRANSFERASE 1 HOMOLOG"/>
    <property type="match status" value="1"/>
</dbReference>
<dbReference type="PANTHER" id="PTHR14614">
    <property type="entry name" value="HEPATOCELLULAR CARCINOMA-ASSOCIATED ANTIGEN"/>
    <property type="match status" value="1"/>
</dbReference>
<name>A0A6A6U1P0_9PEZI</name>
<comment type="subcellular location">
    <subcellularLocation>
        <location evidence="2">Cytoplasm</location>
    </subcellularLocation>
    <subcellularLocation>
        <location evidence="1">Nucleus</location>
    </subcellularLocation>
</comment>
<dbReference type="GO" id="GO:0005634">
    <property type="term" value="C:nucleus"/>
    <property type="evidence" value="ECO:0007669"/>
    <property type="project" value="UniProtKB-SubCell"/>
</dbReference>
<sequence>MSGGFNFGFSGDDFDEDHTNDSHEAQSTPMETADAEPTVKPMAHKLQNLMAKLPPKISWNTIKIESPKGSILYLPRRELFDVRVQIMAQDEDVAGEVKVPGLDNADIRTNVYEGGFKSWECSFDLARLLLDRGPRKDIDDLCRVDHVIEMGCGTAIPVSVLFHYAITQALPLYFTFTDYNLEVLELVTLPNLLLTFASTLPANSEAFLDSQNPLANLGSNSGGDLEITAALKDCFVQTLSTMPLTLTFISGSWSPATPFLDLIPTSSQMNTLVLASETIYSPSALKSFTTALVGMLRRVRIGKAMIAAKRFYFGVGGSIDAFKIECSEQGAVGYEIENHNVDLGEGEGVRRCLLEVQML</sequence>